<evidence type="ECO:0000256" key="9">
    <source>
        <dbReference type="ARBA" id="ARBA00023134"/>
    </source>
</evidence>
<dbReference type="Pfam" id="PF14681">
    <property type="entry name" value="UPRTase"/>
    <property type="match status" value="1"/>
</dbReference>
<feature type="domain" description="Phosphoribosyltransferase" evidence="10">
    <location>
        <begin position="8"/>
        <end position="212"/>
    </location>
</feature>
<reference evidence="11" key="1">
    <citation type="submission" date="2023-03" db="EMBL/GenBank/DDBJ databases">
        <title>Mating type loci evolution in Malassezia.</title>
        <authorList>
            <person name="Coelho M.A."/>
        </authorList>
    </citation>
    <scope>NUCLEOTIDE SEQUENCE</scope>
    <source>
        <strain evidence="11">CBS 12830</strain>
    </source>
</reference>
<evidence type="ECO:0000256" key="1">
    <source>
        <dbReference type="ARBA" id="ARBA00001946"/>
    </source>
</evidence>
<dbReference type="AlphaFoldDB" id="A0AAF0IZR9"/>
<dbReference type="InterPro" id="IPR050054">
    <property type="entry name" value="UPRTase/APRTase"/>
</dbReference>
<dbReference type="CDD" id="cd06223">
    <property type="entry name" value="PRTases_typeI"/>
    <property type="match status" value="1"/>
</dbReference>
<evidence type="ECO:0000313" key="11">
    <source>
        <dbReference type="EMBL" id="WFD24234.1"/>
    </source>
</evidence>
<evidence type="ECO:0000259" key="10">
    <source>
        <dbReference type="Pfam" id="PF14681"/>
    </source>
</evidence>
<evidence type="ECO:0000256" key="4">
    <source>
        <dbReference type="ARBA" id="ARBA00011894"/>
    </source>
</evidence>
<dbReference type="EMBL" id="CP119904">
    <property type="protein sequence ID" value="WFD24234.1"/>
    <property type="molecule type" value="Genomic_DNA"/>
</dbReference>
<evidence type="ECO:0000256" key="8">
    <source>
        <dbReference type="ARBA" id="ARBA00022741"/>
    </source>
</evidence>
<dbReference type="Proteomes" id="UP001214415">
    <property type="component" value="Chromosome 5"/>
</dbReference>
<dbReference type="EC" id="2.4.2.9" evidence="4"/>
<evidence type="ECO:0000256" key="7">
    <source>
        <dbReference type="ARBA" id="ARBA00022679"/>
    </source>
</evidence>
<evidence type="ECO:0000256" key="5">
    <source>
        <dbReference type="ARBA" id="ARBA00022533"/>
    </source>
</evidence>
<keyword evidence="7 11" id="KW-0808">Transferase</keyword>
<protein>
    <recommendedName>
        <fullName evidence="4">uracil phosphoribosyltransferase</fullName>
        <ecNumber evidence="4">2.4.2.9</ecNumber>
    </recommendedName>
</protein>
<dbReference type="InterPro" id="IPR029057">
    <property type="entry name" value="PRTase-like"/>
</dbReference>
<dbReference type="Gene3D" id="3.40.50.2020">
    <property type="match status" value="1"/>
</dbReference>
<dbReference type="PANTHER" id="PTHR32315">
    <property type="entry name" value="ADENINE PHOSPHORIBOSYLTRANSFERASE"/>
    <property type="match status" value="1"/>
</dbReference>
<evidence type="ECO:0000313" key="12">
    <source>
        <dbReference type="Proteomes" id="UP001214415"/>
    </source>
</evidence>
<gene>
    <name evidence="11" type="ORF">MEQU1_002931</name>
</gene>
<dbReference type="GO" id="GO:0004845">
    <property type="term" value="F:uracil phosphoribosyltransferase activity"/>
    <property type="evidence" value="ECO:0007669"/>
    <property type="project" value="UniProtKB-EC"/>
</dbReference>
<keyword evidence="5" id="KW-0021">Allosteric enzyme</keyword>
<dbReference type="NCBIfam" id="NF001097">
    <property type="entry name" value="PRK00129.1"/>
    <property type="match status" value="1"/>
</dbReference>
<evidence type="ECO:0000256" key="2">
    <source>
        <dbReference type="ARBA" id="ARBA00005180"/>
    </source>
</evidence>
<organism evidence="11 12">
    <name type="scientific">Malassezia equina</name>
    <dbReference type="NCBI Taxonomy" id="1381935"/>
    <lineage>
        <taxon>Eukaryota</taxon>
        <taxon>Fungi</taxon>
        <taxon>Dikarya</taxon>
        <taxon>Basidiomycota</taxon>
        <taxon>Ustilaginomycotina</taxon>
        <taxon>Malasseziomycetes</taxon>
        <taxon>Malasseziales</taxon>
        <taxon>Malasseziaceae</taxon>
        <taxon>Malassezia</taxon>
    </lineage>
</organism>
<dbReference type="GO" id="GO:0005525">
    <property type="term" value="F:GTP binding"/>
    <property type="evidence" value="ECO:0007669"/>
    <property type="project" value="UniProtKB-KW"/>
</dbReference>
<name>A0AAF0IZR9_9BASI</name>
<evidence type="ECO:0000256" key="6">
    <source>
        <dbReference type="ARBA" id="ARBA00022676"/>
    </source>
</evidence>
<keyword evidence="9" id="KW-0342">GTP-binding</keyword>
<comment type="cofactor">
    <cofactor evidence="1">
        <name>Mg(2+)</name>
        <dbReference type="ChEBI" id="CHEBI:18420"/>
    </cofactor>
</comment>
<comment type="pathway">
    <text evidence="2">Pyrimidine metabolism; UMP biosynthesis via salvage pathway; UMP from uracil: step 1/1.</text>
</comment>
<dbReference type="SUPFAM" id="SSF53271">
    <property type="entry name" value="PRTase-like"/>
    <property type="match status" value="1"/>
</dbReference>
<keyword evidence="12" id="KW-1185">Reference proteome</keyword>
<keyword evidence="8" id="KW-0547">Nucleotide-binding</keyword>
<dbReference type="PANTHER" id="PTHR32315:SF4">
    <property type="entry name" value="URACIL PHOSPHORIBOSYLTRANSFERASE, CHLOROPLASTIC"/>
    <property type="match status" value="1"/>
</dbReference>
<dbReference type="InterPro" id="IPR000836">
    <property type="entry name" value="PRTase_dom"/>
</dbReference>
<evidence type="ECO:0000256" key="3">
    <source>
        <dbReference type="ARBA" id="ARBA00009516"/>
    </source>
</evidence>
<proteinExistence type="inferred from homology"/>
<sequence>MTAPRVHVVDHPLAQRALCAMRDKTQSAPLFRSTLHYLSLFLVSEATKTLTYDETPFDASSGTLPTFSIRERIGVVPIWRAGSGMLDAALAILPEDTVVHHLGMYREAETLSTVEYYNRLPKSCHVDSVLILDPLVATGGTSSAAIHTVEEWGVPASRVTLVSVLATKQGLDYVRRQHPEVTVVVAGYQDELDEKGIAHPGLGDVGDRLYGTEL</sequence>
<comment type="similarity">
    <text evidence="3">Belongs to the UPRTase family.</text>
</comment>
<accession>A0AAF0IZR9</accession>
<keyword evidence="6 11" id="KW-0328">Glycosyltransferase</keyword>